<dbReference type="EMBL" id="NLAX01000701">
    <property type="protein sequence ID" value="PKS07827.1"/>
    <property type="molecule type" value="Genomic_DNA"/>
</dbReference>
<gene>
    <name evidence="3" type="ORF">jhhlp_006435</name>
</gene>
<feature type="compositionally biased region" description="Polar residues" evidence="1">
    <location>
        <begin position="26"/>
        <end position="47"/>
    </location>
</feature>
<evidence type="ECO:0000313" key="3">
    <source>
        <dbReference type="EMBL" id="PKS07827.1"/>
    </source>
</evidence>
<accession>A0A2N3N5Y5</accession>
<proteinExistence type="predicted"/>
<dbReference type="Proteomes" id="UP000233524">
    <property type="component" value="Unassembled WGS sequence"/>
</dbReference>
<dbReference type="InterPro" id="IPR019327">
    <property type="entry name" value="WKF"/>
</dbReference>
<feature type="compositionally biased region" description="Low complexity" evidence="1">
    <location>
        <begin position="295"/>
        <end position="310"/>
    </location>
</feature>
<feature type="compositionally biased region" description="Acidic residues" evidence="1">
    <location>
        <begin position="378"/>
        <end position="394"/>
    </location>
</feature>
<dbReference type="PANTHER" id="PTHR22306">
    <property type="entry name" value="CHROMOSOME 7 OPEN READING FRAME 50"/>
    <property type="match status" value="1"/>
</dbReference>
<dbReference type="AlphaFoldDB" id="A0A2N3N5Y5"/>
<name>A0A2N3N5Y5_9PEZI</name>
<reference evidence="3 4" key="1">
    <citation type="journal article" date="2017" name="G3 (Bethesda)">
        <title>First Draft Genome Sequence of the Pathogenic Fungus Lomentospora prolificans (Formerly Scedosporium prolificans).</title>
        <authorList>
            <person name="Luo R."/>
            <person name="Zimin A."/>
            <person name="Workman R."/>
            <person name="Fan Y."/>
            <person name="Pertea G."/>
            <person name="Grossman N."/>
            <person name="Wear M.P."/>
            <person name="Jia B."/>
            <person name="Miller H."/>
            <person name="Casadevall A."/>
            <person name="Timp W."/>
            <person name="Zhang S.X."/>
            <person name="Salzberg S.L."/>
        </authorList>
    </citation>
    <scope>NUCLEOTIDE SEQUENCE [LARGE SCALE GENOMIC DNA]</scope>
    <source>
        <strain evidence="3 4">JHH-5317</strain>
    </source>
</reference>
<dbReference type="OrthoDB" id="10261563at2759"/>
<feature type="compositionally biased region" description="Polar residues" evidence="1">
    <location>
        <begin position="80"/>
        <end position="92"/>
    </location>
</feature>
<feature type="compositionally biased region" description="Low complexity" evidence="1">
    <location>
        <begin position="366"/>
        <end position="377"/>
    </location>
</feature>
<evidence type="ECO:0000313" key="4">
    <source>
        <dbReference type="Proteomes" id="UP000233524"/>
    </source>
</evidence>
<sequence length="418" mass="46358">MVSSTQSMAANRVPAWKRLGLKLKSPGSQSEPLSIPNTFSNSVTPSRPSDEVDSSKRKRQPYIDPQTAKPSLKKSRTDDGQFNSPLTRQKSVTFAGESTPDQKPATPAKKADKAPPKKNKKKPAKTPKETKPQPPAVIPNLTGALDYLRRWKTSRDSWKFNKNHQTQLIHHVFDPTLFPASDIDTFYEYIRDLKGYIRTRLKESAKEVQASDMDKGKDNFPAGTSDADLKEEEYQKIMSRLLRSDSASSKRKRFDEMEFVRENEAVISQRVVKRMRAEMIMDELSNSDSDESAITTTTNSTTENEQSNQEAMDESDDADKRAKLNDGTTRPAKRIRASKRRGADVDDSSSDESSDEDDSEGESDEGTSSGSGSGSEESSSEEEDDSDDDMELDPNQETSSSSSSSSSDESDSDDEADG</sequence>
<feature type="domain" description="WKF" evidence="2">
    <location>
        <begin position="146"/>
        <end position="208"/>
    </location>
</feature>
<feature type="region of interest" description="Disordered" evidence="1">
    <location>
        <begin position="208"/>
        <end position="230"/>
    </location>
</feature>
<evidence type="ECO:0000259" key="2">
    <source>
        <dbReference type="Pfam" id="PF10180"/>
    </source>
</evidence>
<comment type="caution">
    <text evidence="3">The sequence shown here is derived from an EMBL/GenBank/DDBJ whole genome shotgun (WGS) entry which is preliminary data.</text>
</comment>
<dbReference type="VEuPathDB" id="FungiDB:jhhlp_006435"/>
<dbReference type="PANTHER" id="PTHR22306:SF2">
    <property type="entry name" value="CHROMOSOME 7 OPEN READING FRAME 50"/>
    <property type="match status" value="1"/>
</dbReference>
<feature type="region of interest" description="Disordered" evidence="1">
    <location>
        <begin position="23"/>
        <end position="139"/>
    </location>
</feature>
<feature type="compositionally biased region" description="Low complexity" evidence="1">
    <location>
        <begin position="99"/>
        <end position="108"/>
    </location>
</feature>
<feature type="compositionally biased region" description="Acidic residues" evidence="1">
    <location>
        <begin position="408"/>
        <end position="418"/>
    </location>
</feature>
<organism evidence="3 4">
    <name type="scientific">Lomentospora prolificans</name>
    <dbReference type="NCBI Taxonomy" id="41688"/>
    <lineage>
        <taxon>Eukaryota</taxon>
        <taxon>Fungi</taxon>
        <taxon>Dikarya</taxon>
        <taxon>Ascomycota</taxon>
        <taxon>Pezizomycotina</taxon>
        <taxon>Sordariomycetes</taxon>
        <taxon>Hypocreomycetidae</taxon>
        <taxon>Microascales</taxon>
        <taxon>Microascaceae</taxon>
        <taxon>Lomentospora</taxon>
    </lineage>
</organism>
<keyword evidence="4" id="KW-1185">Reference proteome</keyword>
<dbReference type="STRING" id="41688.A0A2N3N5Y5"/>
<feature type="compositionally biased region" description="Acidic residues" evidence="1">
    <location>
        <begin position="345"/>
        <end position="365"/>
    </location>
</feature>
<dbReference type="InParanoid" id="A0A2N3N5Y5"/>
<feature type="compositionally biased region" description="Basic residues" evidence="1">
    <location>
        <begin position="116"/>
        <end position="125"/>
    </location>
</feature>
<protein>
    <recommendedName>
        <fullName evidence="2">WKF domain-containing protein</fullName>
    </recommendedName>
</protein>
<dbReference type="Pfam" id="PF10180">
    <property type="entry name" value="WKF"/>
    <property type="match status" value="1"/>
</dbReference>
<feature type="compositionally biased region" description="Basic residues" evidence="1">
    <location>
        <begin position="331"/>
        <end position="340"/>
    </location>
</feature>
<feature type="region of interest" description="Disordered" evidence="1">
    <location>
        <begin position="282"/>
        <end position="418"/>
    </location>
</feature>
<evidence type="ECO:0000256" key="1">
    <source>
        <dbReference type="SAM" id="MobiDB-lite"/>
    </source>
</evidence>